<evidence type="ECO:0000313" key="3">
    <source>
        <dbReference type="Proteomes" id="UP000033847"/>
    </source>
</evidence>
<comment type="caution">
    <text evidence="2">The sequence shown here is derived from an EMBL/GenBank/DDBJ whole genome shotgun (WGS) entry which is preliminary data.</text>
</comment>
<proteinExistence type="predicted"/>
<accession>A0A0G0YKZ9</accession>
<feature type="compositionally biased region" description="Basic residues" evidence="1">
    <location>
        <begin position="1"/>
        <end position="12"/>
    </location>
</feature>
<dbReference type="Proteomes" id="UP000033847">
    <property type="component" value="Unassembled WGS sequence"/>
</dbReference>
<feature type="region of interest" description="Disordered" evidence="1">
    <location>
        <begin position="1"/>
        <end position="25"/>
    </location>
</feature>
<evidence type="ECO:0000313" key="2">
    <source>
        <dbReference type="EMBL" id="KKS37289.1"/>
    </source>
</evidence>
<protein>
    <submittedName>
        <fullName evidence="2">Uncharacterized protein</fullName>
    </submittedName>
</protein>
<name>A0A0G0YKZ9_UNCKA</name>
<reference evidence="2 3" key="1">
    <citation type="journal article" date="2015" name="Nature">
        <title>rRNA introns, odd ribosomes, and small enigmatic genomes across a large radiation of phyla.</title>
        <authorList>
            <person name="Brown C.T."/>
            <person name="Hug L.A."/>
            <person name="Thomas B.C."/>
            <person name="Sharon I."/>
            <person name="Castelle C.J."/>
            <person name="Singh A."/>
            <person name="Wilkins M.J."/>
            <person name="Williams K.H."/>
            <person name="Banfield J.F."/>
        </authorList>
    </citation>
    <scope>NUCLEOTIDE SEQUENCE [LARGE SCALE GENOMIC DNA]</scope>
</reference>
<evidence type="ECO:0000256" key="1">
    <source>
        <dbReference type="SAM" id="MobiDB-lite"/>
    </source>
</evidence>
<gene>
    <name evidence="2" type="ORF">UV00_C0015G0016</name>
</gene>
<dbReference type="EMBL" id="LCCU01000015">
    <property type="protein sequence ID" value="KKS37289.1"/>
    <property type="molecule type" value="Genomic_DNA"/>
</dbReference>
<organism evidence="2 3">
    <name type="scientific">candidate division WWE3 bacterium GW2011_GWF1_42_14</name>
    <dbReference type="NCBI Taxonomy" id="1619138"/>
    <lineage>
        <taxon>Bacteria</taxon>
        <taxon>Katanobacteria</taxon>
    </lineage>
</organism>
<dbReference type="AlphaFoldDB" id="A0A0G0YKZ9"/>
<sequence length="79" mass="8864">MDMSKGHIKRNGKYPPGTMENPVNFNGEAAGRSELLSDVEYNKGLFIRVERAVYQIKGCAQECSGRYRFSYAAKPIGFI</sequence>